<evidence type="ECO:0000313" key="3">
    <source>
        <dbReference type="EMBL" id="KAF4446216.1"/>
    </source>
</evidence>
<feature type="region of interest" description="Disordered" evidence="2">
    <location>
        <begin position="489"/>
        <end position="517"/>
    </location>
</feature>
<gene>
    <name evidence="3" type="ORF">F53441_10101</name>
</gene>
<keyword evidence="4" id="KW-1185">Reference proteome</keyword>
<proteinExistence type="predicted"/>
<dbReference type="AlphaFoldDB" id="A0A8H4KA84"/>
<reference evidence="3" key="1">
    <citation type="submission" date="2020-01" db="EMBL/GenBank/DDBJ databases">
        <title>Identification and distribution of gene clusters putatively required for synthesis of sphingolipid metabolism inhibitors in phylogenetically diverse species of the filamentous fungus Fusarium.</title>
        <authorList>
            <person name="Kim H.-S."/>
            <person name="Busman M."/>
            <person name="Brown D.W."/>
            <person name="Divon H."/>
            <person name="Uhlig S."/>
            <person name="Proctor R.H."/>
        </authorList>
    </citation>
    <scope>NUCLEOTIDE SEQUENCE</scope>
    <source>
        <strain evidence="3">NRRL 53441</strain>
    </source>
</reference>
<dbReference type="EMBL" id="JAADJG010000471">
    <property type="protein sequence ID" value="KAF4446216.1"/>
    <property type="molecule type" value="Genomic_DNA"/>
</dbReference>
<sequence>MPILSDDEVRELLDRVSKLESEVLAYRRELDGLKEQLGLQHETETEVHMSSQPAQDITPVEEANSLTRQFGYPLAAIPGDELLDPFQRLPAETRLGILMLIPSKLSVSSITRASPIMRQTYIAYKQDIVRNVLATDLDEILVQDAMAIILFPTGLQGSKESRTDAVFSHLDKWTYSKFLDPLEDHNPHLLGKLDRLHSLILIFIQDYITKATSPYPPRDYLCLPQIQPPSADGYLIFRGRDITPKFNTENLSALETKRFFRAFLRYELSCKAIKALPRSLEHWCEQIPTIRVHILSMEAMYCVHTYLCSLYGAVFAQTGDGWLPETPADSSPERELLFPDNFYADPDLYKAGLRYTLGDEILASDFAKHGFDLITKYIRLHMDDQGKAFREELEDFSYDEFPGRREEFWFPIVTFHDPAELEEEETEPGGNEWPMAYQICPEFSQWTEMEGLWGNIYRQRAWVFFDDNRLYPSTSIPGPHFPTEAFLLEQPDNSTSDRARRRSQACHDNRWSSPIVM</sequence>
<feature type="coiled-coil region" evidence="1">
    <location>
        <begin position="9"/>
        <end position="36"/>
    </location>
</feature>
<evidence type="ECO:0000256" key="1">
    <source>
        <dbReference type="SAM" id="Coils"/>
    </source>
</evidence>
<dbReference type="Proteomes" id="UP000605986">
    <property type="component" value="Unassembled WGS sequence"/>
</dbReference>
<evidence type="ECO:0000313" key="4">
    <source>
        <dbReference type="Proteomes" id="UP000605986"/>
    </source>
</evidence>
<organism evidence="3 4">
    <name type="scientific">Fusarium austroafricanum</name>
    <dbReference type="NCBI Taxonomy" id="2364996"/>
    <lineage>
        <taxon>Eukaryota</taxon>
        <taxon>Fungi</taxon>
        <taxon>Dikarya</taxon>
        <taxon>Ascomycota</taxon>
        <taxon>Pezizomycotina</taxon>
        <taxon>Sordariomycetes</taxon>
        <taxon>Hypocreomycetidae</taxon>
        <taxon>Hypocreales</taxon>
        <taxon>Nectriaceae</taxon>
        <taxon>Fusarium</taxon>
        <taxon>Fusarium concolor species complex</taxon>
    </lineage>
</organism>
<accession>A0A8H4KA84</accession>
<protein>
    <submittedName>
        <fullName evidence="3">Uncharacterized protein</fullName>
    </submittedName>
</protein>
<name>A0A8H4KA84_9HYPO</name>
<comment type="caution">
    <text evidence="3">The sequence shown here is derived from an EMBL/GenBank/DDBJ whole genome shotgun (WGS) entry which is preliminary data.</text>
</comment>
<keyword evidence="1" id="KW-0175">Coiled coil</keyword>
<dbReference type="OrthoDB" id="4636359at2759"/>
<evidence type="ECO:0000256" key="2">
    <source>
        <dbReference type="SAM" id="MobiDB-lite"/>
    </source>
</evidence>